<keyword evidence="1" id="KW-0539">Nucleus</keyword>
<gene>
    <name evidence="2" type="ORF">Triagg1_10609</name>
</gene>
<dbReference type="Proteomes" id="UP001273209">
    <property type="component" value="Unassembled WGS sequence"/>
</dbReference>
<keyword evidence="3" id="KW-1185">Reference proteome</keyword>
<dbReference type="Pfam" id="PF11951">
    <property type="entry name" value="Fungal_trans_2"/>
    <property type="match status" value="1"/>
</dbReference>
<name>A0AAE1I6W8_9HYPO</name>
<dbReference type="InterPro" id="IPR021858">
    <property type="entry name" value="Fun_TF"/>
</dbReference>
<dbReference type="GeneID" id="87914604"/>
<evidence type="ECO:0000313" key="2">
    <source>
        <dbReference type="EMBL" id="KAK4060766.1"/>
    </source>
</evidence>
<reference evidence="2" key="1">
    <citation type="submission" date="2023-11" db="EMBL/GenBank/DDBJ databases">
        <title>The genome sequences of three competitors of mushroom-forming fungi.</title>
        <authorList>
            <person name="Beijen E."/>
            <person name="Ohm R.A."/>
        </authorList>
    </citation>
    <scope>NUCLEOTIDE SEQUENCE</scope>
    <source>
        <strain evidence="2">CBS 100526</strain>
    </source>
</reference>
<sequence>MAPVDGIVNDSVEMPFIISDGIGSTATDKRKLIRRYVMLGKNRGKTRKVKREVYQPSQSDLGYNGEDASTGLSINMRYSHIPQKVGSDLSFTQFADSVEPSLIKDILKCNCHPPICLTPAETRTANTHFYRSKSVSFIAKKVIYPLEKCINFDKKDNYDRMWFELMTQDAAYLHTVLFASQTYFMHTSDEKSPGAAKIIIMHHSRALQLLRERLAAKHEEAKISDPTILVVLALAGHAHMINDYETANKHIDGLRRIVHLRGGLSTFSYHPKLSIELLKYATRQDPKVKFQLIC</sequence>
<comment type="caution">
    <text evidence="2">The sequence shown here is derived from an EMBL/GenBank/DDBJ whole genome shotgun (WGS) entry which is preliminary data.</text>
</comment>
<protein>
    <submittedName>
        <fullName evidence="2">Uncharacterized protein</fullName>
    </submittedName>
</protein>
<organism evidence="2 3">
    <name type="scientific">Trichoderma aggressivum f. europaeum</name>
    <dbReference type="NCBI Taxonomy" id="173218"/>
    <lineage>
        <taxon>Eukaryota</taxon>
        <taxon>Fungi</taxon>
        <taxon>Dikarya</taxon>
        <taxon>Ascomycota</taxon>
        <taxon>Pezizomycotina</taxon>
        <taxon>Sordariomycetes</taxon>
        <taxon>Hypocreomycetidae</taxon>
        <taxon>Hypocreales</taxon>
        <taxon>Hypocreaceae</taxon>
        <taxon>Trichoderma</taxon>
    </lineage>
</organism>
<evidence type="ECO:0000256" key="1">
    <source>
        <dbReference type="ARBA" id="ARBA00023242"/>
    </source>
</evidence>
<evidence type="ECO:0000313" key="3">
    <source>
        <dbReference type="Proteomes" id="UP001273209"/>
    </source>
</evidence>
<dbReference type="EMBL" id="JAWRVG010000078">
    <property type="protein sequence ID" value="KAK4060766.1"/>
    <property type="molecule type" value="Genomic_DNA"/>
</dbReference>
<accession>A0AAE1I6W8</accession>
<proteinExistence type="predicted"/>
<dbReference type="AlphaFoldDB" id="A0AAE1I6W8"/>
<dbReference type="PANTHER" id="PTHR37540">
    <property type="entry name" value="TRANSCRIPTION FACTOR (ACR-2), PUTATIVE-RELATED-RELATED"/>
    <property type="match status" value="1"/>
</dbReference>
<dbReference type="RefSeq" id="XP_062750415.1">
    <property type="nucleotide sequence ID" value="XM_062894700.1"/>
</dbReference>